<evidence type="ECO:0000313" key="3">
    <source>
        <dbReference type="Proteomes" id="UP000238093"/>
    </source>
</evidence>
<protein>
    <submittedName>
        <fullName evidence="2">Uncharacterized protein</fullName>
    </submittedName>
</protein>
<name>A0A2K4WMC3_9PSED</name>
<feature type="compositionally biased region" description="Basic residues" evidence="1">
    <location>
        <begin position="9"/>
        <end position="23"/>
    </location>
</feature>
<reference evidence="2 3" key="1">
    <citation type="submission" date="2017-11" db="EMBL/GenBank/DDBJ databases">
        <authorList>
            <person name="Han C.G."/>
        </authorList>
    </citation>
    <scope>NUCLEOTIDE SEQUENCE [LARGE SCALE GENOMIC DNA]</scope>
    <source>
        <strain evidence="2">CFBP6411</strain>
    </source>
</reference>
<dbReference type="AlphaFoldDB" id="A0A2K4WMC3"/>
<dbReference type="EMBL" id="LT963408">
    <property type="protein sequence ID" value="SOS37056.1"/>
    <property type="molecule type" value="Genomic_DNA"/>
</dbReference>
<sequence>MLKRIRKAFGSLFKRKKKAKKKNNSSIYPMH</sequence>
<accession>A0A2K4WMC3</accession>
<feature type="region of interest" description="Disordered" evidence="1">
    <location>
        <begin position="9"/>
        <end position="31"/>
    </location>
</feature>
<proteinExistence type="predicted"/>
<evidence type="ECO:0000313" key="2">
    <source>
        <dbReference type="EMBL" id="SOS37056.1"/>
    </source>
</evidence>
<dbReference type="Proteomes" id="UP000238093">
    <property type="component" value="Chromosome I"/>
</dbReference>
<organism evidence="2 3">
    <name type="scientific">Pseudomonas syringae group genomosp. 3</name>
    <dbReference type="NCBI Taxonomy" id="251701"/>
    <lineage>
        <taxon>Bacteria</taxon>
        <taxon>Pseudomonadati</taxon>
        <taxon>Pseudomonadota</taxon>
        <taxon>Gammaproteobacteria</taxon>
        <taxon>Pseudomonadales</taxon>
        <taxon>Pseudomonadaceae</taxon>
        <taxon>Pseudomonas</taxon>
    </lineage>
</organism>
<evidence type="ECO:0000256" key="1">
    <source>
        <dbReference type="SAM" id="MobiDB-lite"/>
    </source>
</evidence>
<gene>
    <name evidence="2" type="ORF">CFBP6411_05703</name>
</gene>